<keyword evidence="1" id="KW-0732">Signal</keyword>
<name>A0A9P6I7M0_9PEZI</name>
<proteinExistence type="predicted"/>
<reference evidence="2" key="2">
    <citation type="submission" date="2020-11" db="EMBL/GenBank/DDBJ databases">
        <title>Whole genome sequencing of Colletotrichum sp.</title>
        <authorList>
            <person name="Li H."/>
        </authorList>
    </citation>
    <scope>NUCLEOTIDE SEQUENCE</scope>
    <source>
        <strain evidence="2">CkLH20</strain>
    </source>
</reference>
<dbReference type="Proteomes" id="UP000781932">
    <property type="component" value="Unassembled WGS sequence"/>
</dbReference>
<comment type="caution">
    <text evidence="2">The sequence shown here is derived from an EMBL/GenBank/DDBJ whole genome shotgun (WGS) entry which is preliminary data.</text>
</comment>
<feature type="signal peptide" evidence="1">
    <location>
        <begin position="1"/>
        <end position="17"/>
    </location>
</feature>
<organism evidence="2 3">
    <name type="scientific">Colletotrichum karsti</name>
    <dbReference type="NCBI Taxonomy" id="1095194"/>
    <lineage>
        <taxon>Eukaryota</taxon>
        <taxon>Fungi</taxon>
        <taxon>Dikarya</taxon>
        <taxon>Ascomycota</taxon>
        <taxon>Pezizomycotina</taxon>
        <taxon>Sordariomycetes</taxon>
        <taxon>Hypocreomycetidae</taxon>
        <taxon>Glomerellales</taxon>
        <taxon>Glomerellaceae</taxon>
        <taxon>Colletotrichum</taxon>
        <taxon>Colletotrichum boninense species complex</taxon>
    </lineage>
</organism>
<keyword evidence="3" id="KW-1185">Reference proteome</keyword>
<evidence type="ECO:0000256" key="1">
    <source>
        <dbReference type="SAM" id="SignalP"/>
    </source>
</evidence>
<accession>A0A9P6I7M0</accession>
<evidence type="ECO:0000313" key="2">
    <source>
        <dbReference type="EMBL" id="KAF9877237.1"/>
    </source>
</evidence>
<protein>
    <submittedName>
        <fullName evidence="2">Uncharacterized protein</fullName>
    </submittedName>
</protein>
<dbReference type="GeneID" id="62161296"/>
<evidence type="ECO:0000313" key="3">
    <source>
        <dbReference type="Proteomes" id="UP000781932"/>
    </source>
</evidence>
<dbReference type="AlphaFoldDB" id="A0A9P6I7M0"/>
<feature type="chain" id="PRO_5040514040" evidence="1">
    <location>
        <begin position="18"/>
        <end position="90"/>
    </location>
</feature>
<dbReference type="EMBL" id="JAATWM020000015">
    <property type="protein sequence ID" value="KAF9877237.1"/>
    <property type="molecule type" value="Genomic_DNA"/>
</dbReference>
<gene>
    <name evidence="2" type="ORF">CkaCkLH20_05503</name>
</gene>
<reference evidence="2" key="1">
    <citation type="submission" date="2020-03" db="EMBL/GenBank/DDBJ databases">
        <authorList>
            <person name="He L."/>
        </authorList>
    </citation>
    <scope>NUCLEOTIDE SEQUENCE</scope>
    <source>
        <strain evidence="2">CkLH20</strain>
    </source>
</reference>
<dbReference type="RefSeq" id="XP_038746698.1">
    <property type="nucleotide sequence ID" value="XM_038888222.1"/>
</dbReference>
<sequence>MKVNAILMITAASAVLAAPVPDNAQPTPSAVPAAVNAYASYEDYTYKQYSSYGSYGNATPPPPPQPTTYTAYSSYGTYKRVADWIKSKLE</sequence>